<name>A0A6G1DHE8_9ORYZ</name>
<dbReference type="PANTHER" id="PTHR31225:SF63">
    <property type="entry name" value="BETA-SELINENE SYNTHASE"/>
    <property type="match status" value="1"/>
</dbReference>
<dbReference type="Gene3D" id="1.50.10.130">
    <property type="entry name" value="Terpene synthase, N-terminal domain"/>
    <property type="match status" value="1"/>
</dbReference>
<protein>
    <recommendedName>
        <fullName evidence="2">Terpene synthase metal-binding domain-containing protein</fullName>
    </recommendedName>
</protein>
<dbReference type="GO" id="GO:0000287">
    <property type="term" value="F:magnesium ion binding"/>
    <property type="evidence" value="ECO:0007669"/>
    <property type="project" value="InterPro"/>
</dbReference>
<dbReference type="GO" id="GO:0010333">
    <property type="term" value="F:terpene synthase activity"/>
    <property type="evidence" value="ECO:0007669"/>
    <property type="project" value="InterPro"/>
</dbReference>
<dbReference type="InterPro" id="IPR050148">
    <property type="entry name" value="Terpene_synthase-like"/>
</dbReference>
<dbReference type="FunFam" id="1.10.600.10:FF:000007">
    <property type="entry name" value="Isoprene synthase, chloroplastic"/>
    <property type="match status" value="1"/>
</dbReference>
<dbReference type="InterPro" id="IPR008930">
    <property type="entry name" value="Terpenoid_cyclase/PrenylTrfase"/>
</dbReference>
<evidence type="ECO:0000259" key="2">
    <source>
        <dbReference type="Pfam" id="PF03936"/>
    </source>
</evidence>
<evidence type="ECO:0000313" key="4">
    <source>
        <dbReference type="Proteomes" id="UP000479710"/>
    </source>
</evidence>
<dbReference type="GO" id="GO:0016114">
    <property type="term" value="P:terpenoid biosynthetic process"/>
    <property type="evidence" value="ECO:0007669"/>
    <property type="project" value="InterPro"/>
</dbReference>
<reference evidence="3 4" key="1">
    <citation type="submission" date="2019-11" db="EMBL/GenBank/DDBJ databases">
        <title>Whole genome sequence of Oryza granulata.</title>
        <authorList>
            <person name="Li W."/>
        </authorList>
    </citation>
    <scope>NUCLEOTIDE SEQUENCE [LARGE SCALE GENOMIC DNA]</scope>
    <source>
        <strain evidence="4">cv. Menghai</strain>
        <tissue evidence="3">Leaf</tissue>
    </source>
</reference>
<gene>
    <name evidence="3" type="ORF">E2562_012727</name>
</gene>
<evidence type="ECO:0000256" key="1">
    <source>
        <dbReference type="ARBA" id="ARBA00022723"/>
    </source>
</evidence>
<evidence type="ECO:0000313" key="3">
    <source>
        <dbReference type="EMBL" id="KAF0911900.1"/>
    </source>
</evidence>
<dbReference type="InterPro" id="IPR005630">
    <property type="entry name" value="Terpene_synthase_metal-bd"/>
</dbReference>
<keyword evidence="4" id="KW-1185">Reference proteome</keyword>
<organism evidence="3 4">
    <name type="scientific">Oryza meyeriana var. granulata</name>
    <dbReference type="NCBI Taxonomy" id="110450"/>
    <lineage>
        <taxon>Eukaryota</taxon>
        <taxon>Viridiplantae</taxon>
        <taxon>Streptophyta</taxon>
        <taxon>Embryophyta</taxon>
        <taxon>Tracheophyta</taxon>
        <taxon>Spermatophyta</taxon>
        <taxon>Magnoliopsida</taxon>
        <taxon>Liliopsida</taxon>
        <taxon>Poales</taxon>
        <taxon>Poaceae</taxon>
        <taxon>BOP clade</taxon>
        <taxon>Oryzoideae</taxon>
        <taxon>Oryzeae</taxon>
        <taxon>Oryzinae</taxon>
        <taxon>Oryza</taxon>
        <taxon>Oryza meyeriana</taxon>
    </lineage>
</organism>
<dbReference type="OrthoDB" id="1877784at2759"/>
<dbReference type="SUPFAM" id="SSF48576">
    <property type="entry name" value="Terpenoid synthases"/>
    <property type="match status" value="1"/>
</dbReference>
<keyword evidence="1" id="KW-0479">Metal-binding</keyword>
<dbReference type="EMBL" id="SPHZ02000006">
    <property type="protein sequence ID" value="KAF0911900.1"/>
    <property type="molecule type" value="Genomic_DNA"/>
</dbReference>
<dbReference type="PANTHER" id="PTHR31225">
    <property type="entry name" value="OS04G0344100 PROTEIN-RELATED"/>
    <property type="match status" value="1"/>
</dbReference>
<sequence length="397" mass="45215">MAMPGEEALDDAIAFSRRHLRSMQAAGKLRPPMAKQVSRALDIPLPRTPRRLETMRYIDEYDKETAFDSVVLELARLDFELVRSLHLRELKTLSLWWRDLYDSVKLSYTRDRIVELFFWSCGVYYEENYSRSRIMLTKIFGLISMMDDTYDVHATLVECHKLNEAIQRWDKRAVSILPEYLRVFYIKLLSNFDEMEDSLEPNEKHRVSYAKTAYKKCSECYLHEVQWFSDKHVPSFAEHLNLSFMSSGIPALAPAVLMGVPEKDGAATVEAFDWVVSVPDLLRAGSEVGRFLNDIASYKGRKKNKKDIQNLVECYMTEHGVSGEAAVAAVAALSERSWRTINRACVEMDPTLLPAARLLVNLTSTMEVVYLGGKDGYTSGTGLKGLVTDLFLDPVHG</sequence>
<proteinExistence type="predicted"/>
<dbReference type="InterPro" id="IPR036965">
    <property type="entry name" value="Terpene_synth_N_sf"/>
</dbReference>
<dbReference type="Gene3D" id="1.10.600.10">
    <property type="entry name" value="Farnesyl Diphosphate Synthase"/>
    <property type="match status" value="1"/>
</dbReference>
<accession>A0A6G1DHE8</accession>
<feature type="domain" description="Terpene synthase metal-binding" evidence="2">
    <location>
        <begin position="99"/>
        <end position="339"/>
    </location>
</feature>
<dbReference type="SFLD" id="SFLDG01019">
    <property type="entry name" value="Terpene_Cyclase_Like_1_C_Termi"/>
    <property type="match status" value="1"/>
</dbReference>
<dbReference type="Proteomes" id="UP000479710">
    <property type="component" value="Unassembled WGS sequence"/>
</dbReference>
<comment type="caution">
    <text evidence="3">The sequence shown here is derived from an EMBL/GenBank/DDBJ whole genome shotgun (WGS) entry which is preliminary data.</text>
</comment>
<dbReference type="SFLD" id="SFLDS00005">
    <property type="entry name" value="Isoprenoid_Synthase_Type_I"/>
    <property type="match status" value="1"/>
</dbReference>
<dbReference type="SUPFAM" id="SSF48239">
    <property type="entry name" value="Terpenoid cyclases/Protein prenyltransferases"/>
    <property type="match status" value="1"/>
</dbReference>
<dbReference type="AlphaFoldDB" id="A0A6G1DHE8"/>
<dbReference type="Pfam" id="PF03936">
    <property type="entry name" value="Terpene_synth_C"/>
    <property type="match status" value="1"/>
</dbReference>
<dbReference type="InterPro" id="IPR008949">
    <property type="entry name" value="Isoprenoid_synthase_dom_sf"/>
</dbReference>
<dbReference type="InterPro" id="IPR034741">
    <property type="entry name" value="Terpene_cyclase-like_1_C"/>
</dbReference>